<dbReference type="EMBL" id="JABEMC010000001">
    <property type="protein sequence ID" value="NNG78222.1"/>
    <property type="molecule type" value="Genomic_DNA"/>
</dbReference>
<comment type="caution">
    <text evidence="1">The sequence shown here is derived from an EMBL/GenBank/DDBJ whole genome shotgun (WGS) entry which is preliminary data.</text>
</comment>
<evidence type="ECO:0008006" key="3">
    <source>
        <dbReference type="Google" id="ProtNLM"/>
    </source>
</evidence>
<dbReference type="RefSeq" id="WP_170273343.1">
    <property type="nucleotide sequence ID" value="NZ_BAAAKH010000002.1"/>
</dbReference>
<accession>A0A849AR10</accession>
<organism evidence="1 2">
    <name type="scientific">Brevibacterium luteolum</name>
    <dbReference type="NCBI Taxonomy" id="199591"/>
    <lineage>
        <taxon>Bacteria</taxon>
        <taxon>Bacillati</taxon>
        <taxon>Actinomycetota</taxon>
        <taxon>Actinomycetes</taxon>
        <taxon>Micrococcales</taxon>
        <taxon>Brevibacteriaceae</taxon>
        <taxon>Brevibacterium</taxon>
    </lineage>
</organism>
<sequence>MSRYSHSTDRVFASGRGGWPVTAAAWTGTGRPADGESRTESDVREAARITAGMLAEEAVPFLPAVTTGPGSEGVARAAALCADLTVEATAAGWQLTHRPGRDARRAASRLGEDADAAAEVFAEFAGPVKISLPGPVSLAALLLEPRGESTLADPGARRDVVAGYAHGLSEHVTHLRRLMPDAVIIIQLDEPHAAAALSGQLATTAGRTRLPALPETEAVTAWRGIREAIASAAGNTLVFLPGIRPLTWYSHGQARSLTEVLTGAGIGGIGIDVDARTDARLFEQAFTWWAGHRTAAAGHPVPALTLGVGTASGTGIDIAAWRHRLTGVVETLGLPDAALAELGILTGPPAPLTRAQAQAAADADPVHPRTWLAAASQLAQECAGLD</sequence>
<name>A0A849AR10_9MICO</name>
<dbReference type="AlphaFoldDB" id="A0A849AR10"/>
<proteinExistence type="predicted"/>
<dbReference type="Gene3D" id="3.20.20.210">
    <property type="match status" value="1"/>
</dbReference>
<dbReference type="InterPro" id="IPR038071">
    <property type="entry name" value="UROD/MetE-like_sf"/>
</dbReference>
<gene>
    <name evidence="1" type="ORF">HLA91_02380</name>
</gene>
<reference evidence="1 2" key="1">
    <citation type="submission" date="2020-05" db="EMBL/GenBank/DDBJ databases">
        <title>MicrobeNet Type strains.</title>
        <authorList>
            <person name="Nicholson A.C."/>
        </authorList>
    </citation>
    <scope>NUCLEOTIDE SEQUENCE [LARGE SCALE GENOMIC DNA]</scope>
    <source>
        <strain evidence="1 2">CCUG 46604</strain>
    </source>
</reference>
<protein>
    <recommendedName>
        <fullName evidence="3">Methionine synthase</fullName>
    </recommendedName>
</protein>
<dbReference type="Proteomes" id="UP000549517">
    <property type="component" value="Unassembled WGS sequence"/>
</dbReference>
<evidence type="ECO:0000313" key="2">
    <source>
        <dbReference type="Proteomes" id="UP000549517"/>
    </source>
</evidence>
<dbReference type="SUPFAM" id="SSF51726">
    <property type="entry name" value="UROD/MetE-like"/>
    <property type="match status" value="1"/>
</dbReference>
<evidence type="ECO:0000313" key="1">
    <source>
        <dbReference type="EMBL" id="NNG78222.1"/>
    </source>
</evidence>